<reference evidence="1 2" key="1">
    <citation type="submission" date="2015-06" db="EMBL/GenBank/DDBJ databases">
        <title>Improved classification and identification of acetic acid bacteria using matrix-assisted laser desorption/ionization time-of-flight mass spectrometry; Gluconobacter nephelii and Gluconobacter uchimurae are later heterotypic synonyms of Gluconobacter japonicus and Gluconobacter oxydans, respectively.</title>
        <authorList>
            <person name="Li L."/>
            <person name="Cleenwerck I."/>
            <person name="De Vuyst L."/>
            <person name="Vandamme P."/>
        </authorList>
    </citation>
    <scope>NUCLEOTIDE SEQUENCE [LARGE SCALE GENOMIC DNA]</scope>
    <source>
        <strain evidence="1 2">LMG 1625</strain>
    </source>
</reference>
<comment type="caution">
    <text evidence="1">The sequence shown here is derived from an EMBL/GenBank/DDBJ whole genome shotgun (WGS) entry which is preliminary data.</text>
</comment>
<dbReference type="EMBL" id="LHZA01000066">
    <property type="protein sequence ID" value="KXV02704.1"/>
    <property type="molecule type" value="Genomic_DNA"/>
</dbReference>
<gene>
    <name evidence="1" type="ORF">AD928_00670</name>
</gene>
<dbReference type="Proteomes" id="UP000075473">
    <property type="component" value="Unassembled WGS sequence"/>
</dbReference>
<evidence type="ECO:0000313" key="1">
    <source>
        <dbReference type="EMBL" id="KXV02704.1"/>
    </source>
</evidence>
<proteinExistence type="predicted"/>
<organism evidence="1 2">
    <name type="scientific">Acetobacter cerevisiae</name>
    <dbReference type="NCBI Taxonomy" id="178900"/>
    <lineage>
        <taxon>Bacteria</taxon>
        <taxon>Pseudomonadati</taxon>
        <taxon>Pseudomonadota</taxon>
        <taxon>Alphaproteobacteria</taxon>
        <taxon>Acetobacterales</taxon>
        <taxon>Acetobacteraceae</taxon>
        <taxon>Acetobacter</taxon>
    </lineage>
</organism>
<name>A0A149QZZ2_9PROT</name>
<protein>
    <submittedName>
        <fullName evidence="1">Uncharacterized protein</fullName>
    </submittedName>
</protein>
<dbReference type="AlphaFoldDB" id="A0A149QZZ2"/>
<dbReference type="PATRIC" id="fig|178900.5.peg.129"/>
<evidence type="ECO:0000313" key="2">
    <source>
        <dbReference type="Proteomes" id="UP000075473"/>
    </source>
</evidence>
<accession>A0A149QZZ2</accession>
<sequence>MELEFSAPMKLDEIDSFLTRFADSFSVDMAKKQITPLHGMLTVTVRLTELVVLDPNDQSGQITITDDLNITSKTATPVDPLCLQTFQGSALSQIFAEGMRNPDPKMKYISWFVVLEELEKLFSFPSLFSSSEISQITAAVTLTPAQTTRLSNMMKGPGVTVLSRSEKLYDILSNNNMGTVININGTKTIDINDCKKLIKQRNLVAHKGTTVDTHTLYDILFPLAIEALAYIEGRNRPVRI</sequence>